<reference evidence="1 2" key="1">
    <citation type="journal article" date="2011" name="Front. Microbiol.">
        <title>Two Strains of Crocosphaera watsonii with Highly Conserved Genomes are Distinguished by Strain-Specific Features.</title>
        <authorList>
            <person name="Bench S.R."/>
            <person name="Ilikchyan I.N."/>
            <person name="Tripp H.J."/>
            <person name="Zehr J.P."/>
        </authorList>
    </citation>
    <scope>NUCLEOTIDE SEQUENCE [LARGE SCALE GENOMIC DNA]</scope>
    <source>
        <strain evidence="1 2">WH 0003</strain>
    </source>
</reference>
<dbReference type="SUPFAM" id="SSF52980">
    <property type="entry name" value="Restriction endonuclease-like"/>
    <property type="match status" value="1"/>
</dbReference>
<name>G5J3X1_CROWT</name>
<proteinExistence type="predicted"/>
<evidence type="ECO:0000313" key="1">
    <source>
        <dbReference type="EMBL" id="EHJ13120.1"/>
    </source>
</evidence>
<dbReference type="InterPro" id="IPR012296">
    <property type="entry name" value="Nuclease_put_TT1808"/>
</dbReference>
<dbReference type="Gene3D" id="3.90.1570.10">
    <property type="entry name" value="tt1808, chain A"/>
    <property type="match status" value="1"/>
</dbReference>
<evidence type="ECO:0000313" key="2">
    <source>
        <dbReference type="Proteomes" id="UP000003477"/>
    </source>
</evidence>
<dbReference type="EMBL" id="AESD01000333">
    <property type="protein sequence ID" value="EHJ13120.1"/>
    <property type="molecule type" value="Genomic_DNA"/>
</dbReference>
<dbReference type="Proteomes" id="UP000003477">
    <property type="component" value="Unassembled WGS sequence"/>
</dbReference>
<protein>
    <recommendedName>
        <fullName evidence="3">Restriction endonuclease domain-containing protein</fullName>
    </recommendedName>
</protein>
<accession>G5J3X1</accession>
<evidence type="ECO:0008006" key="3">
    <source>
        <dbReference type="Google" id="ProtNLM"/>
    </source>
</evidence>
<organism evidence="1 2">
    <name type="scientific">Crocosphaera watsonii WH 0003</name>
    <dbReference type="NCBI Taxonomy" id="423471"/>
    <lineage>
        <taxon>Bacteria</taxon>
        <taxon>Bacillati</taxon>
        <taxon>Cyanobacteriota</taxon>
        <taxon>Cyanophyceae</taxon>
        <taxon>Oscillatoriophycideae</taxon>
        <taxon>Chroococcales</taxon>
        <taxon>Aphanothecaceae</taxon>
        <taxon>Crocosphaera</taxon>
    </lineage>
</organism>
<dbReference type="PATRIC" id="fig|423471.3.peg.2059"/>
<dbReference type="AlphaFoldDB" id="G5J3X1"/>
<gene>
    <name evidence="1" type="ORF">CWATWH0003_2194</name>
</gene>
<comment type="caution">
    <text evidence="1">The sequence shown here is derived from an EMBL/GenBank/DDBJ whole genome shotgun (WGS) entry which is preliminary data.</text>
</comment>
<dbReference type="InterPro" id="IPR011335">
    <property type="entry name" value="Restrct_endonuc-II-like"/>
</dbReference>
<sequence>MQHPVKLGWLIDGKSHQIYIYPSQIEVKCLKNPITVSDKPILSGFQLQMNTIW</sequence>